<organism evidence="2 3">
    <name type="scientific">Candidatus Vampirococcus lugosii</name>
    <dbReference type="NCBI Taxonomy" id="2789015"/>
    <lineage>
        <taxon>Bacteria</taxon>
        <taxon>Candidatus Absconditibacteriota</taxon>
        <taxon>Vampirococcus</taxon>
    </lineage>
</organism>
<keyword evidence="1" id="KW-0812">Transmembrane</keyword>
<dbReference type="EMBL" id="JAEDAM010000023">
    <property type="protein sequence ID" value="MBS8121936.1"/>
    <property type="molecule type" value="Genomic_DNA"/>
</dbReference>
<evidence type="ECO:0000313" key="2">
    <source>
        <dbReference type="EMBL" id="MBS8121936.1"/>
    </source>
</evidence>
<dbReference type="RefSeq" id="WP_213348919.1">
    <property type="nucleotide sequence ID" value="NZ_JAEDAM010000023.1"/>
</dbReference>
<feature type="transmembrane region" description="Helical" evidence="1">
    <location>
        <begin position="20"/>
        <end position="44"/>
    </location>
</feature>
<keyword evidence="1" id="KW-0472">Membrane</keyword>
<dbReference type="Proteomes" id="UP000680365">
    <property type="component" value="Unassembled WGS sequence"/>
</dbReference>
<keyword evidence="1" id="KW-1133">Transmembrane helix</keyword>
<protein>
    <recommendedName>
        <fullName evidence="4">PrgI family protein</fullName>
    </recommendedName>
</protein>
<reference evidence="2 3" key="1">
    <citation type="journal article" date="2021" name="Nat. Commun.">
        <title>Reductive evolution and unique predatory mode in the CPR bacterium Vampirococcus lugosii.</title>
        <authorList>
            <person name="Moreira D."/>
            <person name="Zivanovic Y."/>
            <person name="Lopez-Archilla A.I."/>
            <person name="Iniesto M."/>
            <person name="Lopez-Garcia P."/>
        </authorList>
    </citation>
    <scope>NUCLEOTIDE SEQUENCE [LARGE SCALE GENOMIC DNA]</scope>
    <source>
        <strain evidence="2">Chiprana</strain>
    </source>
</reference>
<proteinExistence type="predicted"/>
<keyword evidence="3" id="KW-1185">Reference proteome</keyword>
<evidence type="ECO:0000256" key="1">
    <source>
        <dbReference type="SAM" id="Phobius"/>
    </source>
</evidence>
<sequence length="147" mass="16600">MRVFVPRHISGGMFNMNLSIGPLTISMIQLAILAFGAVICLLLWQGLSSSGIDGVAAFVIILPVIIIFIVITFFKISELALLPFIAKLLRTYFFDEVRKFQTGKKIVDPQKVLLLRIKQSKPEQIVTTKKNTRIKNDKISKMDDMFN</sequence>
<gene>
    <name evidence="2" type="ORF">VAMP_41n80</name>
</gene>
<accession>A0ABS5QL44</accession>
<evidence type="ECO:0008006" key="4">
    <source>
        <dbReference type="Google" id="ProtNLM"/>
    </source>
</evidence>
<comment type="caution">
    <text evidence="2">The sequence shown here is derived from an EMBL/GenBank/DDBJ whole genome shotgun (WGS) entry which is preliminary data.</text>
</comment>
<feature type="transmembrane region" description="Helical" evidence="1">
    <location>
        <begin position="56"/>
        <end position="74"/>
    </location>
</feature>
<name>A0ABS5QL44_9BACT</name>
<evidence type="ECO:0000313" key="3">
    <source>
        <dbReference type="Proteomes" id="UP000680365"/>
    </source>
</evidence>